<name>A0AAW1SVA6_9CHLO</name>
<dbReference type="PANTHER" id="PTHR10695:SF46">
    <property type="entry name" value="BIFUNCTIONAL COENZYME A SYNTHASE-RELATED"/>
    <property type="match status" value="1"/>
</dbReference>
<evidence type="ECO:0000256" key="2">
    <source>
        <dbReference type="ARBA" id="ARBA00022840"/>
    </source>
</evidence>
<sequence length="204" mass="22054">MFLLGLTGSIGMGKTTVAAMFMRQDVPVLSADEVVHELYAPNGAAVKPLGEAFPGCIVNAAVSRPHLSQQIIADKAALLRLEAIVHPLVAEKRQAFLEANRKANKALVVLDIPLLYETGAEKEVDAVVLVSTSAEEQRQRVLDRPGMTAEKLDAILQRQMPDTEKQKQAQHLINTGCSLEATQQQVDKLIADLSCSHGPTLGLR</sequence>
<comment type="caution">
    <text evidence="3">The sequence shown here is derived from an EMBL/GenBank/DDBJ whole genome shotgun (WGS) entry which is preliminary data.</text>
</comment>
<evidence type="ECO:0000313" key="3">
    <source>
        <dbReference type="EMBL" id="KAK9861326.1"/>
    </source>
</evidence>
<dbReference type="Proteomes" id="UP001485043">
    <property type="component" value="Unassembled WGS sequence"/>
</dbReference>
<protein>
    <recommendedName>
        <fullName evidence="5">Dephospho-CoA kinase</fullName>
    </recommendedName>
</protein>
<dbReference type="InterPro" id="IPR027417">
    <property type="entry name" value="P-loop_NTPase"/>
</dbReference>
<dbReference type="Pfam" id="PF01121">
    <property type="entry name" value="CoaE"/>
    <property type="match status" value="1"/>
</dbReference>
<dbReference type="HAMAP" id="MF_00376">
    <property type="entry name" value="Dephospho_CoA_kinase"/>
    <property type="match status" value="1"/>
</dbReference>
<accession>A0AAW1SVA6</accession>
<dbReference type="CDD" id="cd02022">
    <property type="entry name" value="DPCK"/>
    <property type="match status" value="1"/>
</dbReference>
<keyword evidence="2" id="KW-0067">ATP-binding</keyword>
<dbReference type="GO" id="GO:0004140">
    <property type="term" value="F:dephospho-CoA kinase activity"/>
    <property type="evidence" value="ECO:0007669"/>
    <property type="project" value="InterPro"/>
</dbReference>
<evidence type="ECO:0000256" key="1">
    <source>
        <dbReference type="ARBA" id="ARBA00022741"/>
    </source>
</evidence>
<dbReference type="GO" id="GO:0005524">
    <property type="term" value="F:ATP binding"/>
    <property type="evidence" value="ECO:0007669"/>
    <property type="project" value="UniProtKB-KW"/>
</dbReference>
<dbReference type="AlphaFoldDB" id="A0AAW1SVA6"/>
<dbReference type="SUPFAM" id="SSF52540">
    <property type="entry name" value="P-loop containing nucleoside triphosphate hydrolases"/>
    <property type="match status" value="1"/>
</dbReference>
<reference evidence="3 4" key="1">
    <citation type="journal article" date="2024" name="Nat. Commun.">
        <title>Phylogenomics reveals the evolutionary origins of lichenization in chlorophyte algae.</title>
        <authorList>
            <person name="Puginier C."/>
            <person name="Libourel C."/>
            <person name="Otte J."/>
            <person name="Skaloud P."/>
            <person name="Haon M."/>
            <person name="Grisel S."/>
            <person name="Petersen M."/>
            <person name="Berrin J.G."/>
            <person name="Delaux P.M."/>
            <person name="Dal Grande F."/>
            <person name="Keller J."/>
        </authorList>
    </citation>
    <scope>NUCLEOTIDE SEQUENCE [LARGE SCALE GENOMIC DNA]</scope>
    <source>
        <strain evidence="3 4">SAG 2523</strain>
    </source>
</reference>
<dbReference type="PROSITE" id="PS51219">
    <property type="entry name" value="DPCK"/>
    <property type="match status" value="1"/>
</dbReference>
<proteinExistence type="inferred from homology"/>
<organism evidence="3 4">
    <name type="scientific">Apatococcus fuscideae</name>
    <dbReference type="NCBI Taxonomy" id="2026836"/>
    <lineage>
        <taxon>Eukaryota</taxon>
        <taxon>Viridiplantae</taxon>
        <taxon>Chlorophyta</taxon>
        <taxon>core chlorophytes</taxon>
        <taxon>Trebouxiophyceae</taxon>
        <taxon>Chlorellales</taxon>
        <taxon>Chlorellaceae</taxon>
        <taxon>Apatococcus</taxon>
    </lineage>
</organism>
<dbReference type="NCBIfam" id="TIGR00152">
    <property type="entry name" value="dephospho-CoA kinase"/>
    <property type="match status" value="1"/>
</dbReference>
<dbReference type="InterPro" id="IPR001977">
    <property type="entry name" value="Depp_CoAkinase"/>
</dbReference>
<keyword evidence="1" id="KW-0547">Nucleotide-binding</keyword>
<dbReference type="GO" id="GO:0015937">
    <property type="term" value="P:coenzyme A biosynthetic process"/>
    <property type="evidence" value="ECO:0007669"/>
    <property type="project" value="InterPro"/>
</dbReference>
<evidence type="ECO:0000313" key="4">
    <source>
        <dbReference type="Proteomes" id="UP001485043"/>
    </source>
</evidence>
<dbReference type="Gene3D" id="3.40.50.300">
    <property type="entry name" value="P-loop containing nucleotide triphosphate hydrolases"/>
    <property type="match status" value="1"/>
</dbReference>
<evidence type="ECO:0008006" key="5">
    <source>
        <dbReference type="Google" id="ProtNLM"/>
    </source>
</evidence>
<keyword evidence="4" id="KW-1185">Reference proteome</keyword>
<gene>
    <name evidence="3" type="ORF">WJX84_005724</name>
</gene>
<dbReference type="PANTHER" id="PTHR10695">
    <property type="entry name" value="DEPHOSPHO-COA KINASE-RELATED"/>
    <property type="match status" value="1"/>
</dbReference>
<dbReference type="EMBL" id="JALJOV010000777">
    <property type="protein sequence ID" value="KAK9861326.1"/>
    <property type="molecule type" value="Genomic_DNA"/>
</dbReference>